<feature type="transmembrane region" description="Helical" evidence="1">
    <location>
        <begin position="301"/>
        <end position="324"/>
    </location>
</feature>
<evidence type="ECO:0000313" key="3">
    <source>
        <dbReference type="EMBL" id="EOT74148.1"/>
    </source>
</evidence>
<dbReference type="Proteomes" id="UP000014157">
    <property type="component" value="Unassembled WGS sequence"/>
</dbReference>
<feature type="transmembrane region" description="Helical" evidence="1">
    <location>
        <begin position="65"/>
        <end position="83"/>
    </location>
</feature>
<keyword evidence="5" id="KW-1185">Reference proteome</keyword>
<dbReference type="RefSeq" id="WP_010764118.1">
    <property type="nucleotide sequence ID" value="NZ_ASWB01000001.1"/>
</dbReference>
<reference evidence="2 4" key="1">
    <citation type="submission" date="2013-02" db="EMBL/GenBank/DDBJ databases">
        <title>The Genome Sequence of Enterococcus moraviensis BAA-383.</title>
        <authorList>
            <consortium name="The Broad Institute Genome Sequencing Platform"/>
            <consortium name="The Broad Institute Genome Sequencing Center for Infectious Disease"/>
            <person name="Earl A.M."/>
            <person name="Gilmore M.S."/>
            <person name="Lebreton F."/>
            <person name="Walker B."/>
            <person name="Young S.K."/>
            <person name="Zeng Q."/>
            <person name="Gargeya S."/>
            <person name="Fitzgerald M."/>
            <person name="Haas B."/>
            <person name="Abouelleil A."/>
            <person name="Alvarado L."/>
            <person name="Arachchi H.M."/>
            <person name="Berlin A.M."/>
            <person name="Chapman S.B."/>
            <person name="Dewar J."/>
            <person name="Goldberg J."/>
            <person name="Griggs A."/>
            <person name="Gujja S."/>
            <person name="Hansen M."/>
            <person name="Howarth C."/>
            <person name="Imamovic A."/>
            <person name="Larimer J."/>
            <person name="McCowan C."/>
            <person name="Murphy C."/>
            <person name="Neiman D."/>
            <person name="Pearson M."/>
            <person name="Priest M."/>
            <person name="Roberts A."/>
            <person name="Saif S."/>
            <person name="Shea T."/>
            <person name="Sisk P."/>
            <person name="Sykes S."/>
            <person name="Wortman J."/>
            <person name="Nusbaum C."/>
            <person name="Birren B."/>
        </authorList>
    </citation>
    <scope>NUCLEOTIDE SEQUENCE [LARGE SCALE GENOMIC DNA]</scope>
    <source>
        <strain evidence="2 4">ATCC BAA-383</strain>
    </source>
</reference>
<dbReference type="AlphaFoldDB" id="R2TXA2"/>
<feature type="transmembrane region" description="Helical" evidence="1">
    <location>
        <begin position="184"/>
        <end position="201"/>
    </location>
</feature>
<evidence type="ECO:0000313" key="4">
    <source>
        <dbReference type="Proteomes" id="UP000013781"/>
    </source>
</evidence>
<evidence type="ECO:0008006" key="6">
    <source>
        <dbReference type="Google" id="ProtNLM"/>
    </source>
</evidence>
<comment type="caution">
    <text evidence="2">The sequence shown here is derived from an EMBL/GenBank/DDBJ whole genome shotgun (WGS) entry which is preliminary data.</text>
</comment>
<keyword evidence="1" id="KW-0472">Membrane</keyword>
<organism evidence="2 4">
    <name type="scientific">Enterococcus moraviensis ATCC BAA-383</name>
    <dbReference type="NCBI Taxonomy" id="1158609"/>
    <lineage>
        <taxon>Bacteria</taxon>
        <taxon>Bacillati</taxon>
        <taxon>Bacillota</taxon>
        <taxon>Bacilli</taxon>
        <taxon>Lactobacillales</taxon>
        <taxon>Enterococcaceae</taxon>
        <taxon>Enterococcus</taxon>
    </lineage>
</organism>
<dbReference type="NCBIfam" id="NF037933">
    <property type="entry name" value="EpaQ_fam"/>
    <property type="match status" value="1"/>
</dbReference>
<evidence type="ECO:0000313" key="2">
    <source>
        <dbReference type="EMBL" id="EOI04947.1"/>
    </source>
</evidence>
<proteinExistence type="predicted"/>
<dbReference type="OrthoDB" id="2088278at2"/>
<dbReference type="PATRIC" id="fig|1158609.3.peg.685"/>
<name>R2TXA2_9ENTE</name>
<keyword evidence="1" id="KW-0812">Transmembrane</keyword>
<feature type="transmembrane region" description="Helical" evidence="1">
    <location>
        <begin position="231"/>
        <end position="251"/>
    </location>
</feature>
<feature type="transmembrane region" description="Helical" evidence="1">
    <location>
        <begin position="336"/>
        <end position="354"/>
    </location>
</feature>
<evidence type="ECO:0000313" key="5">
    <source>
        <dbReference type="Proteomes" id="UP000014157"/>
    </source>
</evidence>
<accession>R2TXA2</accession>
<feature type="transmembrane region" description="Helical" evidence="1">
    <location>
        <begin position="154"/>
        <end position="177"/>
    </location>
</feature>
<dbReference type="STRING" id="155617.RV09_GL001278"/>
<dbReference type="eggNOG" id="COG3307">
    <property type="taxonomic scope" value="Bacteria"/>
</dbReference>
<feature type="transmembrane region" description="Helical" evidence="1">
    <location>
        <begin position="35"/>
        <end position="53"/>
    </location>
</feature>
<feature type="transmembrane region" description="Helical" evidence="1">
    <location>
        <begin position="116"/>
        <end position="134"/>
    </location>
</feature>
<gene>
    <name evidence="3" type="ORF">I586_01146</name>
    <name evidence="2" type="ORF">UAY_00719</name>
</gene>
<feature type="transmembrane region" description="Helical" evidence="1">
    <location>
        <begin position="360"/>
        <end position="378"/>
    </location>
</feature>
<reference evidence="3 5" key="2">
    <citation type="submission" date="2013-03" db="EMBL/GenBank/DDBJ databases">
        <title>The Genome Sequence of Enterococcus moraviensis BAA-383 (PacBio/Illumina hybrid assembly).</title>
        <authorList>
            <consortium name="The Broad Institute Genomics Platform"/>
            <consortium name="The Broad Institute Genome Sequencing Center for Infectious Disease"/>
            <person name="Earl A."/>
            <person name="Russ C."/>
            <person name="Gilmore M."/>
            <person name="Surin D."/>
            <person name="Walker B."/>
            <person name="Young S."/>
            <person name="Zeng Q."/>
            <person name="Gargeya S."/>
            <person name="Fitzgerald M."/>
            <person name="Haas B."/>
            <person name="Abouelleil A."/>
            <person name="Allen A.W."/>
            <person name="Alvarado L."/>
            <person name="Arachchi H.M."/>
            <person name="Berlin A.M."/>
            <person name="Chapman S.B."/>
            <person name="Gainer-Dewar J."/>
            <person name="Goldberg J."/>
            <person name="Griggs A."/>
            <person name="Gujja S."/>
            <person name="Hansen M."/>
            <person name="Howarth C."/>
            <person name="Imamovic A."/>
            <person name="Ireland A."/>
            <person name="Larimer J."/>
            <person name="McCowan C."/>
            <person name="Murphy C."/>
            <person name="Pearson M."/>
            <person name="Poon T.W."/>
            <person name="Priest M."/>
            <person name="Roberts A."/>
            <person name="Saif S."/>
            <person name="Shea T."/>
            <person name="Sisk P."/>
            <person name="Sykes S."/>
            <person name="Wortman J."/>
            <person name="Nusbaum C."/>
            <person name="Birren B."/>
        </authorList>
    </citation>
    <scope>NUCLEOTIDE SEQUENCE [LARGE SCALE GENOMIC DNA]</scope>
    <source>
        <strain evidence="3 5">ATCC BAA-383</strain>
    </source>
</reference>
<dbReference type="HOGENOM" id="CLU_739146_0_0_9"/>
<sequence length="387" mass="43506">MDKILNRISNLILLVTIAASYLMWVVGIGTKTTSFIYVNSVYLLAAAIMLVLLLKVKELTKSDWVLILLAGGIFIFYSLTSSLRHSNRFINASIPLILLFLLCFKKTKFTKLDFGLLGGITGVSLGVTLYRIYTELPKLVPANDIWKNSNKLEAIWINTNTIGMTVLLSVILLSILIKSFNIGYFKLLVIPVYIAGLMAIWVCQSKASLGALVLFIVIDTIIPKKILKNNYVLFSFFSLMFILGPVIFYAFSKSDTLNLFTGRERIWAEFFEKWFSSTQNMLIGMEPFTASWKSLGTHNSYIYVLGNYGVIGYILIFSVLLYFLGSNLVKKTPLSSFQISLFIGFMAICVQSTMEETLLANYWIPIVYSFIGLALQKLENGPVSDLN</sequence>
<dbReference type="EMBL" id="ASWB01000001">
    <property type="protein sequence ID" value="EOT74148.1"/>
    <property type="molecule type" value="Genomic_DNA"/>
</dbReference>
<evidence type="ECO:0000256" key="1">
    <source>
        <dbReference type="SAM" id="Phobius"/>
    </source>
</evidence>
<protein>
    <recommendedName>
        <fullName evidence="6">Oligosaccharide repeat unit polymerase Wzy</fullName>
    </recommendedName>
</protein>
<feature type="transmembrane region" description="Helical" evidence="1">
    <location>
        <begin position="12"/>
        <end position="29"/>
    </location>
</feature>
<keyword evidence="1" id="KW-1133">Transmembrane helix</keyword>
<dbReference type="Proteomes" id="UP000013781">
    <property type="component" value="Unassembled WGS sequence"/>
</dbReference>
<dbReference type="EMBL" id="AJAS01000007">
    <property type="protein sequence ID" value="EOI04947.1"/>
    <property type="molecule type" value="Genomic_DNA"/>
</dbReference>